<dbReference type="OrthoDB" id="5862951at2759"/>
<reference evidence="1 2" key="1">
    <citation type="submission" date="2018-08" db="EMBL/GenBank/DDBJ databases">
        <authorList>
            <person name="Laetsch R D."/>
            <person name="Stevens L."/>
            <person name="Kumar S."/>
            <person name="Blaxter L. M."/>
        </authorList>
    </citation>
    <scope>NUCLEOTIDE SEQUENCE [LARGE SCALE GENOMIC DNA]</scope>
</reference>
<accession>A0A3P6S5G6</accession>
<proteinExistence type="predicted"/>
<evidence type="ECO:0000313" key="1">
    <source>
        <dbReference type="EMBL" id="VDK69506.1"/>
    </source>
</evidence>
<name>A0A3P6S5G6_LITSI</name>
<protein>
    <submittedName>
        <fullName evidence="1">Uncharacterized protein</fullName>
    </submittedName>
</protein>
<dbReference type="Proteomes" id="UP000277928">
    <property type="component" value="Unassembled WGS sequence"/>
</dbReference>
<sequence length="218" mass="25099">MQIFKAFYKNTKLTITLCISCISLNCARMTLRKKTPINGKVTNGIDVKIPPNLSHMFEKMTDQVLCREIIPELKRRATEYQQWIFDEQKKAEQILKDSGHMPPRIRTAINPWRDDFLNLLAAIDVSGGNDECSATDKNLCEHKVRFESNSSEHWKTKLSPPNDLSHLSTTIAEGVRDFCVRRTANALCRKRKMLETVADKTRNEFAKRIDFVKIANVE</sequence>
<organism evidence="1 2">
    <name type="scientific">Litomosoides sigmodontis</name>
    <name type="common">Filarial nematode worm</name>
    <dbReference type="NCBI Taxonomy" id="42156"/>
    <lineage>
        <taxon>Eukaryota</taxon>
        <taxon>Metazoa</taxon>
        <taxon>Ecdysozoa</taxon>
        <taxon>Nematoda</taxon>
        <taxon>Chromadorea</taxon>
        <taxon>Rhabditida</taxon>
        <taxon>Spirurina</taxon>
        <taxon>Spiruromorpha</taxon>
        <taxon>Filarioidea</taxon>
        <taxon>Onchocercidae</taxon>
        <taxon>Litomosoides</taxon>
    </lineage>
</organism>
<dbReference type="AlphaFoldDB" id="A0A3P6S5G6"/>
<dbReference type="OMA" id="NDECSAT"/>
<keyword evidence="2" id="KW-1185">Reference proteome</keyword>
<gene>
    <name evidence="1" type="ORF">NLS_LOCUS789</name>
</gene>
<evidence type="ECO:0000313" key="2">
    <source>
        <dbReference type="Proteomes" id="UP000277928"/>
    </source>
</evidence>
<dbReference type="EMBL" id="UYRX01000022">
    <property type="protein sequence ID" value="VDK69506.1"/>
    <property type="molecule type" value="Genomic_DNA"/>
</dbReference>